<comment type="caution">
    <text evidence="1">The sequence shown here is derived from an EMBL/GenBank/DDBJ whole genome shotgun (WGS) entry which is preliminary data.</text>
</comment>
<dbReference type="Proteomes" id="UP000766904">
    <property type="component" value="Unassembled WGS sequence"/>
</dbReference>
<keyword evidence="2" id="KW-1185">Reference proteome</keyword>
<proteinExistence type="predicted"/>
<organism evidence="1 2">
    <name type="scientific">Natronococcus pandeyae</name>
    <dbReference type="NCBI Taxonomy" id="2055836"/>
    <lineage>
        <taxon>Archaea</taxon>
        <taxon>Methanobacteriati</taxon>
        <taxon>Methanobacteriota</taxon>
        <taxon>Stenosarchaea group</taxon>
        <taxon>Halobacteria</taxon>
        <taxon>Halobacteriales</taxon>
        <taxon>Natrialbaceae</taxon>
        <taxon>Natronococcus</taxon>
    </lineage>
</organism>
<accession>A0A8J8TPN5</accession>
<sequence length="90" mass="10042">MSLTVDPRPPLPKWITDAYTVLSAHITDSGTDDSGGQAPAISRERAIDVLIESDELALEQRTPNTRSQRLIERGYLYEVNTELRVTTLSE</sequence>
<dbReference type="AlphaFoldDB" id="A0A8J8TPN5"/>
<name>A0A8J8TPN5_9EURY</name>
<evidence type="ECO:0000313" key="2">
    <source>
        <dbReference type="Proteomes" id="UP000766904"/>
    </source>
</evidence>
<dbReference type="EMBL" id="PHNJ01000027">
    <property type="protein sequence ID" value="TYL35904.1"/>
    <property type="molecule type" value="Genomic_DNA"/>
</dbReference>
<gene>
    <name evidence="1" type="ORF">CV102_25155</name>
</gene>
<protein>
    <submittedName>
        <fullName evidence="1">Uncharacterized protein</fullName>
    </submittedName>
</protein>
<dbReference type="RefSeq" id="WP_148860713.1">
    <property type="nucleotide sequence ID" value="NZ_PHNJ01000027.1"/>
</dbReference>
<dbReference type="OrthoDB" id="256940at2157"/>
<evidence type="ECO:0000313" key="1">
    <source>
        <dbReference type="EMBL" id="TYL35904.1"/>
    </source>
</evidence>
<reference evidence="1" key="1">
    <citation type="submission" date="2017-11" db="EMBL/GenBank/DDBJ databases">
        <authorList>
            <person name="Kajale S.C."/>
            <person name="Sharma A."/>
        </authorList>
    </citation>
    <scope>NUCLEOTIDE SEQUENCE</scope>
    <source>
        <strain evidence="1">LS1_42</strain>
    </source>
</reference>